<evidence type="ECO:0000256" key="8">
    <source>
        <dbReference type="SAM" id="Phobius"/>
    </source>
</evidence>
<keyword evidence="7 8" id="KW-0472">Membrane</keyword>
<evidence type="ECO:0000256" key="3">
    <source>
        <dbReference type="ARBA" id="ARBA00022448"/>
    </source>
</evidence>
<keyword evidence="3" id="KW-0813">Transport</keyword>
<feature type="transmembrane region" description="Helical" evidence="8">
    <location>
        <begin position="173"/>
        <end position="194"/>
    </location>
</feature>
<dbReference type="Proteomes" id="UP001205906">
    <property type="component" value="Unassembled WGS sequence"/>
</dbReference>
<proteinExistence type="inferred from homology"/>
<feature type="transmembrane region" description="Helical" evidence="8">
    <location>
        <begin position="127"/>
        <end position="152"/>
    </location>
</feature>
<keyword evidence="10" id="KW-1185">Reference proteome</keyword>
<evidence type="ECO:0000256" key="6">
    <source>
        <dbReference type="ARBA" id="ARBA00022989"/>
    </source>
</evidence>
<dbReference type="InterPro" id="IPR038770">
    <property type="entry name" value="Na+/solute_symporter_sf"/>
</dbReference>
<feature type="transmembrane region" description="Helical" evidence="8">
    <location>
        <begin position="229"/>
        <end position="250"/>
    </location>
</feature>
<evidence type="ECO:0000256" key="7">
    <source>
        <dbReference type="ARBA" id="ARBA00023136"/>
    </source>
</evidence>
<dbReference type="PANTHER" id="PTHR36838">
    <property type="entry name" value="AUXIN EFFLUX CARRIER FAMILY PROTEIN"/>
    <property type="match status" value="1"/>
</dbReference>
<evidence type="ECO:0000256" key="5">
    <source>
        <dbReference type="ARBA" id="ARBA00022692"/>
    </source>
</evidence>
<feature type="transmembrane region" description="Helical" evidence="8">
    <location>
        <begin position="60"/>
        <end position="84"/>
    </location>
</feature>
<sequence>MSLLLETVLFVFGLIALGYLAGLTGYLSISVGEALAQFAVRVALPLLLFRTMGSADFHEGVPWAIWCAYFIAVIVAWTMGHLLVTRIFGRDGAAGVVGGVSSAFSNLLLIGIPFTQGVFGQKGFETLSLLLAVHLPTMLMASIILFQLFGGGGTLRPAEAIRQFLTRTARNPLIVGILLGLCWRATGVAMPVVPTRLIDSLASIASPLALFAVGLSLRQYGISGHLGPALASTAVKLVVMPGVALAASLWLGLSPLAAQVIVAGAALPAGVNSYLIATQFGTGQALASNVMTFSTGFAIISISGWLFALQMIYG</sequence>
<feature type="transmembrane region" description="Helical" evidence="8">
    <location>
        <begin position="256"/>
        <end position="277"/>
    </location>
</feature>
<reference evidence="9 10" key="1">
    <citation type="submission" date="2022-06" db="EMBL/GenBank/DDBJ databases">
        <title>Mesorhizobium sp. strain RP14 Genome sequencing and assembly.</title>
        <authorList>
            <person name="Kim I."/>
        </authorList>
    </citation>
    <scope>NUCLEOTIDE SEQUENCE [LARGE SCALE GENOMIC DNA]</scope>
    <source>
        <strain evidence="10">RP14(2022)</strain>
    </source>
</reference>
<protein>
    <submittedName>
        <fullName evidence="9">AEC family transporter</fullName>
    </submittedName>
</protein>
<evidence type="ECO:0000313" key="10">
    <source>
        <dbReference type="Proteomes" id="UP001205906"/>
    </source>
</evidence>
<keyword evidence="6 8" id="KW-1133">Transmembrane helix</keyword>
<dbReference type="PANTHER" id="PTHR36838:SF3">
    <property type="entry name" value="TRANSPORTER AUXIN EFFLUX CARRIER EC FAMILY"/>
    <property type="match status" value="1"/>
</dbReference>
<feature type="transmembrane region" description="Helical" evidence="8">
    <location>
        <begin position="289"/>
        <end position="313"/>
    </location>
</feature>
<dbReference type="InterPro" id="IPR004776">
    <property type="entry name" value="Mem_transp_PIN-like"/>
</dbReference>
<keyword evidence="5 8" id="KW-0812">Transmembrane</keyword>
<accession>A0ABT1C5L5</accession>
<evidence type="ECO:0000313" key="9">
    <source>
        <dbReference type="EMBL" id="MCO6050118.1"/>
    </source>
</evidence>
<keyword evidence="4" id="KW-1003">Cell membrane</keyword>
<comment type="caution">
    <text evidence="9">The sequence shown here is derived from an EMBL/GenBank/DDBJ whole genome shotgun (WGS) entry which is preliminary data.</text>
</comment>
<dbReference type="Gene3D" id="1.20.1530.20">
    <property type="match status" value="1"/>
</dbReference>
<evidence type="ECO:0000256" key="4">
    <source>
        <dbReference type="ARBA" id="ARBA00022475"/>
    </source>
</evidence>
<evidence type="ECO:0000256" key="2">
    <source>
        <dbReference type="ARBA" id="ARBA00010145"/>
    </source>
</evidence>
<organism evidence="9 10">
    <name type="scientific">Mesorhizobium liriopis</name>
    <dbReference type="NCBI Taxonomy" id="2953882"/>
    <lineage>
        <taxon>Bacteria</taxon>
        <taxon>Pseudomonadati</taxon>
        <taxon>Pseudomonadota</taxon>
        <taxon>Alphaproteobacteria</taxon>
        <taxon>Hyphomicrobiales</taxon>
        <taxon>Phyllobacteriaceae</taxon>
        <taxon>Mesorhizobium</taxon>
    </lineage>
</organism>
<gene>
    <name evidence="9" type="ORF">NGM99_09970</name>
</gene>
<evidence type="ECO:0000256" key="1">
    <source>
        <dbReference type="ARBA" id="ARBA00004651"/>
    </source>
</evidence>
<name>A0ABT1C5L5_9HYPH</name>
<comment type="similarity">
    <text evidence="2">Belongs to the auxin efflux carrier (TC 2.A.69) family.</text>
</comment>
<dbReference type="RefSeq" id="WP_252818435.1">
    <property type="nucleotide sequence ID" value="NZ_JAMXQS010000004.1"/>
</dbReference>
<dbReference type="EMBL" id="JAMXQS010000004">
    <property type="protein sequence ID" value="MCO6050118.1"/>
    <property type="molecule type" value="Genomic_DNA"/>
</dbReference>
<feature type="transmembrane region" description="Helical" evidence="8">
    <location>
        <begin position="200"/>
        <end position="217"/>
    </location>
</feature>
<dbReference type="Pfam" id="PF03547">
    <property type="entry name" value="Mem_trans"/>
    <property type="match status" value="1"/>
</dbReference>
<feature type="transmembrane region" description="Helical" evidence="8">
    <location>
        <begin position="96"/>
        <end position="115"/>
    </location>
</feature>
<comment type="subcellular location">
    <subcellularLocation>
        <location evidence="1">Cell membrane</location>
        <topology evidence="1">Multi-pass membrane protein</topology>
    </subcellularLocation>
</comment>